<dbReference type="Proteomes" id="UP001108240">
    <property type="component" value="Unplaced"/>
</dbReference>
<dbReference type="Pfam" id="PF00078">
    <property type="entry name" value="RVT_1"/>
    <property type="match status" value="1"/>
</dbReference>
<dbReference type="AlphaFoldDB" id="A0A9J8DH97"/>
<reference evidence="2" key="2">
    <citation type="submission" date="2025-09" db="UniProtKB">
        <authorList>
            <consortium name="Ensembl"/>
        </authorList>
    </citation>
    <scope>IDENTIFICATION</scope>
</reference>
<dbReference type="PROSITE" id="PS50878">
    <property type="entry name" value="RT_POL"/>
    <property type="match status" value="1"/>
</dbReference>
<evidence type="ECO:0000313" key="3">
    <source>
        <dbReference type="Proteomes" id="UP001108240"/>
    </source>
</evidence>
<dbReference type="InterPro" id="IPR000477">
    <property type="entry name" value="RT_dom"/>
</dbReference>
<name>A0A9J8DH97_CYPCA</name>
<feature type="domain" description="Reverse transcriptase" evidence="1">
    <location>
        <begin position="1"/>
        <end position="132"/>
    </location>
</feature>
<keyword evidence="3" id="KW-1185">Reference proteome</keyword>
<proteinExistence type="predicted"/>
<dbReference type="GeneTree" id="ENSGT00940000163630"/>
<dbReference type="OMA" id="IWEITIG"/>
<dbReference type="PANTHER" id="PTHR31635">
    <property type="entry name" value="REVERSE TRANSCRIPTASE DOMAIN-CONTAINING PROTEIN-RELATED"/>
    <property type="match status" value="1"/>
</dbReference>
<sequence>MYSNPQAQICTNGTLIEKFDLFRGCRQGCPLSPFLFNLAIEPLAEAIRANEEIAGINIGKTQNKISLYADDIILYLTSPEQSIPAILDLITKFGTISGYKINLTKSNALLINSSVSNRLKAISPFTWAQIYIKFTTIIQP</sequence>
<reference evidence="2" key="1">
    <citation type="submission" date="2025-08" db="UniProtKB">
        <authorList>
            <consortium name="Ensembl"/>
        </authorList>
    </citation>
    <scope>IDENTIFICATION</scope>
</reference>
<accession>A0A9J8DH97</accession>
<dbReference type="SUPFAM" id="SSF56672">
    <property type="entry name" value="DNA/RNA polymerases"/>
    <property type="match status" value="1"/>
</dbReference>
<dbReference type="Ensembl" id="ENSCCRT00000152158.1">
    <property type="protein sequence ID" value="ENSCCRP00000181624.1"/>
    <property type="gene ID" value="ENSCCRG00000056999.1"/>
</dbReference>
<protein>
    <recommendedName>
        <fullName evidence="1">Reverse transcriptase domain-containing protein</fullName>
    </recommendedName>
</protein>
<dbReference type="PANTHER" id="PTHR31635:SF196">
    <property type="entry name" value="REVERSE TRANSCRIPTASE DOMAIN-CONTAINING PROTEIN-RELATED"/>
    <property type="match status" value="1"/>
</dbReference>
<evidence type="ECO:0000259" key="1">
    <source>
        <dbReference type="PROSITE" id="PS50878"/>
    </source>
</evidence>
<dbReference type="InterPro" id="IPR043502">
    <property type="entry name" value="DNA/RNA_pol_sf"/>
</dbReference>
<evidence type="ECO:0000313" key="2">
    <source>
        <dbReference type="Ensembl" id="ENSCCRP00000181624.1"/>
    </source>
</evidence>
<organism evidence="2 3">
    <name type="scientific">Cyprinus carpio carpio</name>
    <dbReference type="NCBI Taxonomy" id="630221"/>
    <lineage>
        <taxon>Eukaryota</taxon>
        <taxon>Metazoa</taxon>
        <taxon>Chordata</taxon>
        <taxon>Craniata</taxon>
        <taxon>Vertebrata</taxon>
        <taxon>Euteleostomi</taxon>
        <taxon>Actinopterygii</taxon>
        <taxon>Neopterygii</taxon>
        <taxon>Teleostei</taxon>
        <taxon>Ostariophysi</taxon>
        <taxon>Cypriniformes</taxon>
        <taxon>Cyprinidae</taxon>
        <taxon>Cyprininae</taxon>
        <taxon>Cyprinus</taxon>
    </lineage>
</organism>